<evidence type="ECO:0000313" key="4">
    <source>
        <dbReference type="EMBL" id="MBY3067574.1"/>
    </source>
</evidence>
<keyword evidence="7" id="KW-1185">Reference proteome</keyword>
<keyword evidence="1" id="KW-0812">Transmembrane</keyword>
<evidence type="ECO:0000256" key="1">
    <source>
        <dbReference type="SAM" id="Phobius"/>
    </source>
</evidence>
<feature type="transmembrane region" description="Helical" evidence="1">
    <location>
        <begin position="65"/>
        <end position="85"/>
    </location>
</feature>
<dbReference type="Proteomes" id="UP000295021">
    <property type="component" value="Unassembled WGS sequence"/>
</dbReference>
<feature type="transmembrane region" description="Helical" evidence="1">
    <location>
        <begin position="115"/>
        <end position="132"/>
    </location>
</feature>
<reference evidence="3 7" key="3">
    <citation type="submission" date="2020-08" db="EMBL/GenBank/DDBJ databases">
        <title>Genomic Encyclopedia of Type Strains, Phase III (KMG-III): the genomes of soil and plant-associated and newly described type strains.</title>
        <authorList>
            <person name="Whitman W."/>
        </authorList>
    </citation>
    <scope>NUCLEOTIDE SEQUENCE [LARGE SCALE GENOMIC DNA]</scope>
    <source>
        <strain evidence="3 7">CECT 8280</strain>
    </source>
</reference>
<evidence type="ECO:0000313" key="8">
    <source>
        <dbReference type="Proteomes" id="UP000758022"/>
    </source>
</evidence>
<keyword evidence="1" id="KW-0472">Membrane</keyword>
<keyword evidence="2" id="KW-0732">Signal</keyword>
<sequence>MKSALKSGLLALAAAALPAVAYAHPAIGEAAGFSHGFAHPISGLDHVLAMVMVGVFAFQLGSRATWLVPTTFVLVMALGGALGVAGINVPFVEIGIALSVVVLGAVVALHVKAPLAAALGIVGLFAIFHGFAHGAEMPENAAGAAYAAGFMVATALLHVAGLVLSYLIGRAGERHGLFVTRTAGGLAAVAGVGILAGLI</sequence>
<feature type="transmembrane region" description="Helical" evidence="1">
    <location>
        <begin position="144"/>
        <end position="166"/>
    </location>
</feature>
<dbReference type="EMBL" id="SMBI01000016">
    <property type="protein sequence ID" value="TCU16870.1"/>
    <property type="molecule type" value="Genomic_DNA"/>
</dbReference>
<dbReference type="InterPro" id="IPR007038">
    <property type="entry name" value="HupE_UreJ"/>
</dbReference>
<dbReference type="EMBL" id="JAAXQQ010000012">
    <property type="protein sequence ID" value="MBY3067574.1"/>
    <property type="molecule type" value="Genomic_DNA"/>
</dbReference>
<evidence type="ECO:0000313" key="7">
    <source>
        <dbReference type="Proteomes" id="UP000542811"/>
    </source>
</evidence>
<reference evidence="5 6" key="1">
    <citation type="submission" date="2019-03" db="EMBL/GenBank/DDBJ databases">
        <title>Genomic Encyclopedia of Type Strains, Phase IV (KMG-V): Genome sequencing to study the core and pangenomes of soil and plant-associated prokaryotes.</title>
        <authorList>
            <person name="Whitman W."/>
        </authorList>
    </citation>
    <scope>NUCLEOTIDE SEQUENCE [LARGE SCALE GENOMIC DNA]</scope>
    <source>
        <strain evidence="5 6">FB403</strain>
    </source>
</reference>
<evidence type="ECO:0000313" key="3">
    <source>
        <dbReference type="EMBL" id="MBB3165119.1"/>
    </source>
</evidence>
<evidence type="ECO:0000256" key="2">
    <source>
        <dbReference type="SAM" id="SignalP"/>
    </source>
</evidence>
<dbReference type="Proteomes" id="UP000542811">
    <property type="component" value="Unassembled WGS sequence"/>
</dbReference>
<feature type="transmembrane region" description="Helical" evidence="1">
    <location>
        <begin position="178"/>
        <end position="198"/>
    </location>
</feature>
<reference evidence="4" key="2">
    <citation type="submission" date="2020-04" db="EMBL/GenBank/DDBJ databases">
        <title>Global-level population genomics supports evidence of horizontal gene transfer on evolution of Rhizobia in Lentils.</title>
        <authorList>
            <person name="Gai Y."/>
            <person name="Cook D."/>
            <person name="Riely B."/>
        </authorList>
    </citation>
    <scope>NUCLEOTIDE SEQUENCE</scope>
    <source>
        <strain evidence="4">TLR9</strain>
    </source>
</reference>
<dbReference type="EMBL" id="JACHXX010000009">
    <property type="protein sequence ID" value="MBB3165119.1"/>
    <property type="molecule type" value="Genomic_DNA"/>
</dbReference>
<evidence type="ECO:0000313" key="5">
    <source>
        <dbReference type="EMBL" id="TCU16870.1"/>
    </source>
</evidence>
<evidence type="ECO:0000313" key="6">
    <source>
        <dbReference type="Proteomes" id="UP000295021"/>
    </source>
</evidence>
<accession>A0A1S9GHS8</accession>
<keyword evidence="1" id="KW-1133">Transmembrane helix</keyword>
<feature type="signal peptide" evidence="2">
    <location>
        <begin position="1"/>
        <end position="21"/>
    </location>
</feature>
<feature type="transmembrane region" description="Helical" evidence="1">
    <location>
        <begin position="39"/>
        <end position="58"/>
    </location>
</feature>
<organism evidence="4 8">
    <name type="scientific">Rhizobium laguerreae</name>
    <dbReference type="NCBI Taxonomy" id="1076926"/>
    <lineage>
        <taxon>Bacteria</taxon>
        <taxon>Pseudomonadati</taxon>
        <taxon>Pseudomonadota</taxon>
        <taxon>Alphaproteobacteria</taxon>
        <taxon>Hyphomicrobiales</taxon>
        <taxon>Rhizobiaceae</taxon>
        <taxon>Rhizobium/Agrobacterium group</taxon>
        <taxon>Rhizobium</taxon>
    </lineage>
</organism>
<protein>
    <submittedName>
        <fullName evidence="4">HupE/UreJ family protein</fullName>
    </submittedName>
    <submittedName>
        <fullName evidence="3">Urease accessory protein</fullName>
    </submittedName>
</protein>
<feature type="transmembrane region" description="Helical" evidence="1">
    <location>
        <begin position="91"/>
        <end position="108"/>
    </location>
</feature>
<gene>
    <name evidence="5" type="ORF">EV131_11650</name>
    <name evidence="3" type="ORF">FHS25_005627</name>
    <name evidence="4" type="ORF">HFO74_29850</name>
</gene>
<comment type="caution">
    <text evidence="4">The sequence shown here is derived from an EMBL/GenBank/DDBJ whole genome shotgun (WGS) entry which is preliminary data.</text>
</comment>
<feature type="chain" id="PRO_5044566168" evidence="2">
    <location>
        <begin position="22"/>
        <end position="199"/>
    </location>
</feature>
<dbReference type="Pfam" id="PF04955">
    <property type="entry name" value="HupE_UreJ"/>
    <property type="match status" value="1"/>
</dbReference>
<dbReference type="Proteomes" id="UP000758022">
    <property type="component" value="Unassembled WGS sequence"/>
</dbReference>
<proteinExistence type="predicted"/>
<dbReference type="AlphaFoldDB" id="A0A1S9GHS8"/>
<name>A0A1S9GHS8_9HYPH</name>
<dbReference type="PIRSF" id="PIRSF016919">
    <property type="entry name" value="HupE_UreJ"/>
    <property type="match status" value="1"/>
</dbReference>
<dbReference type="RefSeq" id="WP_077979786.1">
    <property type="nucleotide sequence ID" value="NZ_CP088093.1"/>
</dbReference>